<dbReference type="Proteomes" id="UP000324233">
    <property type="component" value="Chromosome"/>
</dbReference>
<evidence type="ECO:0000313" key="11">
    <source>
        <dbReference type="Proteomes" id="UP000324233"/>
    </source>
</evidence>
<evidence type="ECO:0000256" key="5">
    <source>
        <dbReference type="ARBA" id="ARBA00022801"/>
    </source>
</evidence>
<evidence type="ECO:0000256" key="2">
    <source>
        <dbReference type="ARBA" id="ARBA00022694"/>
    </source>
</evidence>
<dbReference type="GO" id="GO:0042781">
    <property type="term" value="F:3'-tRNA processing endoribonuclease activity"/>
    <property type="evidence" value="ECO:0007669"/>
    <property type="project" value="TreeGrafter"/>
</dbReference>
<comment type="catalytic activity">
    <reaction evidence="7">
        <text>Endonucleolytic cleavage of RNA, removing 5'-extranucleotides from tRNA precursor.</text>
        <dbReference type="EC" id="3.1.26.5"/>
    </reaction>
</comment>
<keyword evidence="6 7" id="KW-0694">RNA-binding</keyword>
<evidence type="ECO:0000256" key="1">
    <source>
        <dbReference type="ARBA" id="ARBA00002663"/>
    </source>
</evidence>
<dbReference type="PANTHER" id="PTHR33992">
    <property type="entry name" value="RIBONUCLEASE P PROTEIN COMPONENT"/>
    <property type="match status" value="1"/>
</dbReference>
<dbReference type="InterPro" id="IPR000100">
    <property type="entry name" value="RNase_P"/>
</dbReference>
<evidence type="ECO:0000256" key="9">
    <source>
        <dbReference type="SAM" id="MobiDB-lite"/>
    </source>
</evidence>
<keyword evidence="3 7" id="KW-0540">Nuclease</keyword>
<sequence length="163" mass="17802">MDPTSDAPTTAATTEADREGDPASRARFRPHERIKDPADFRRAFDRRRSVSDAVLVVYGVENGLGHARLGISVSRKKVRKASARNRLKRLIREAFRLGKGEIPPGMDLVVIPRPGQPDFAAVRGSMARLGRDLARRLRLQAPSTGSPPPRPAPGPRPDGEPST</sequence>
<comment type="function">
    <text evidence="1 7">RNaseP catalyzes the removal of the 5'-leader sequence from pre-tRNA to produce the mature 5'-terminus. It can also cleave other RNA substrates such as 4.5S RNA. The protein component plays an auxiliary but essential role in vivo by binding to the 5'-leader sequence and broadening the substrate specificity of the ribozyme.</text>
</comment>
<dbReference type="EC" id="3.1.26.5" evidence="7 8"/>
<dbReference type="NCBIfam" id="TIGR00188">
    <property type="entry name" value="rnpA"/>
    <property type="match status" value="1"/>
</dbReference>
<dbReference type="EMBL" id="CP042997">
    <property type="protein sequence ID" value="QEH34488.1"/>
    <property type="molecule type" value="Genomic_DNA"/>
</dbReference>
<protein>
    <recommendedName>
        <fullName evidence="7 8">Ribonuclease P protein component</fullName>
        <shortName evidence="7">RNase P protein</shortName>
        <shortName evidence="7">RNaseP protein</shortName>
        <ecNumber evidence="7 8">3.1.26.5</ecNumber>
    </recommendedName>
    <alternativeName>
        <fullName evidence="7">Protein C5</fullName>
    </alternativeName>
</protein>
<dbReference type="GO" id="GO:0004526">
    <property type="term" value="F:ribonuclease P activity"/>
    <property type="evidence" value="ECO:0007669"/>
    <property type="project" value="UniProtKB-UniRule"/>
</dbReference>
<dbReference type="HAMAP" id="MF_00227">
    <property type="entry name" value="RNase_P"/>
    <property type="match status" value="1"/>
</dbReference>
<feature type="compositionally biased region" description="Basic and acidic residues" evidence="9">
    <location>
        <begin position="15"/>
        <end position="32"/>
    </location>
</feature>
<dbReference type="InterPro" id="IPR014721">
    <property type="entry name" value="Ribsml_uS5_D2-typ_fold_subgr"/>
</dbReference>
<dbReference type="SUPFAM" id="SSF54211">
    <property type="entry name" value="Ribosomal protein S5 domain 2-like"/>
    <property type="match status" value="1"/>
</dbReference>
<evidence type="ECO:0000313" key="10">
    <source>
        <dbReference type="EMBL" id="QEH34488.1"/>
    </source>
</evidence>
<organism evidence="10 11">
    <name type="scientific">Aquisphaera giovannonii</name>
    <dbReference type="NCBI Taxonomy" id="406548"/>
    <lineage>
        <taxon>Bacteria</taxon>
        <taxon>Pseudomonadati</taxon>
        <taxon>Planctomycetota</taxon>
        <taxon>Planctomycetia</taxon>
        <taxon>Isosphaerales</taxon>
        <taxon>Isosphaeraceae</taxon>
        <taxon>Aquisphaera</taxon>
    </lineage>
</organism>
<comment type="similarity">
    <text evidence="7">Belongs to the RnpA family.</text>
</comment>
<keyword evidence="11" id="KW-1185">Reference proteome</keyword>
<keyword evidence="2 7" id="KW-0819">tRNA processing</keyword>
<feature type="compositionally biased region" description="Pro residues" evidence="9">
    <location>
        <begin position="145"/>
        <end position="156"/>
    </location>
</feature>
<dbReference type="Pfam" id="PF00825">
    <property type="entry name" value="Ribonuclease_P"/>
    <property type="match status" value="1"/>
</dbReference>
<gene>
    <name evidence="7 10" type="primary">rnpA</name>
    <name evidence="10" type="ORF">OJF2_30270</name>
</gene>
<dbReference type="OrthoDB" id="9810867at2"/>
<proteinExistence type="inferred from homology"/>
<dbReference type="PANTHER" id="PTHR33992:SF1">
    <property type="entry name" value="RIBONUCLEASE P PROTEIN COMPONENT"/>
    <property type="match status" value="1"/>
</dbReference>
<dbReference type="RefSeq" id="WP_148594406.1">
    <property type="nucleotide sequence ID" value="NZ_CP042997.1"/>
</dbReference>
<feature type="region of interest" description="Disordered" evidence="9">
    <location>
        <begin position="1"/>
        <end position="32"/>
    </location>
</feature>
<comment type="subunit">
    <text evidence="7">Consists of a catalytic RNA component (M1 or rnpB) and a protein subunit.</text>
</comment>
<dbReference type="GO" id="GO:0001682">
    <property type="term" value="P:tRNA 5'-leader removal"/>
    <property type="evidence" value="ECO:0007669"/>
    <property type="project" value="UniProtKB-UniRule"/>
</dbReference>
<dbReference type="KEGG" id="agv:OJF2_30270"/>
<evidence type="ECO:0000256" key="7">
    <source>
        <dbReference type="HAMAP-Rule" id="MF_00227"/>
    </source>
</evidence>
<keyword evidence="4 7" id="KW-0255">Endonuclease</keyword>
<evidence type="ECO:0000256" key="8">
    <source>
        <dbReference type="NCBIfam" id="TIGR00188"/>
    </source>
</evidence>
<dbReference type="Gene3D" id="3.30.230.10">
    <property type="match status" value="1"/>
</dbReference>
<dbReference type="AlphaFoldDB" id="A0A5B9W1T7"/>
<dbReference type="GO" id="GO:0000049">
    <property type="term" value="F:tRNA binding"/>
    <property type="evidence" value="ECO:0007669"/>
    <property type="project" value="UniProtKB-UniRule"/>
</dbReference>
<dbReference type="InterPro" id="IPR020539">
    <property type="entry name" value="RNase_P_CS"/>
</dbReference>
<dbReference type="GO" id="GO:0030677">
    <property type="term" value="C:ribonuclease P complex"/>
    <property type="evidence" value="ECO:0007669"/>
    <property type="project" value="TreeGrafter"/>
</dbReference>
<keyword evidence="5 7" id="KW-0378">Hydrolase</keyword>
<evidence type="ECO:0000256" key="3">
    <source>
        <dbReference type="ARBA" id="ARBA00022722"/>
    </source>
</evidence>
<dbReference type="InterPro" id="IPR020568">
    <property type="entry name" value="Ribosomal_Su5_D2-typ_SF"/>
</dbReference>
<feature type="compositionally biased region" description="Low complexity" evidence="9">
    <location>
        <begin position="1"/>
        <end position="14"/>
    </location>
</feature>
<dbReference type="PROSITE" id="PS00648">
    <property type="entry name" value="RIBONUCLEASE_P"/>
    <property type="match status" value="1"/>
</dbReference>
<name>A0A5B9W1T7_9BACT</name>
<evidence type="ECO:0000256" key="4">
    <source>
        <dbReference type="ARBA" id="ARBA00022759"/>
    </source>
</evidence>
<accession>A0A5B9W1T7</accession>
<reference evidence="10 11" key="1">
    <citation type="submission" date="2019-08" db="EMBL/GenBank/DDBJ databases">
        <title>Deep-cultivation of Planctomycetes and their phenomic and genomic characterization uncovers novel biology.</title>
        <authorList>
            <person name="Wiegand S."/>
            <person name="Jogler M."/>
            <person name="Boedeker C."/>
            <person name="Pinto D."/>
            <person name="Vollmers J."/>
            <person name="Rivas-Marin E."/>
            <person name="Kohn T."/>
            <person name="Peeters S.H."/>
            <person name="Heuer A."/>
            <person name="Rast P."/>
            <person name="Oberbeckmann S."/>
            <person name="Bunk B."/>
            <person name="Jeske O."/>
            <person name="Meyerdierks A."/>
            <person name="Storesund J.E."/>
            <person name="Kallscheuer N."/>
            <person name="Luecker S."/>
            <person name="Lage O.M."/>
            <person name="Pohl T."/>
            <person name="Merkel B.J."/>
            <person name="Hornburger P."/>
            <person name="Mueller R.-W."/>
            <person name="Bruemmer F."/>
            <person name="Labrenz M."/>
            <person name="Spormann A.M."/>
            <person name="Op den Camp H."/>
            <person name="Overmann J."/>
            <person name="Amann R."/>
            <person name="Jetten M.S.M."/>
            <person name="Mascher T."/>
            <person name="Medema M.H."/>
            <person name="Devos D.P."/>
            <person name="Kaster A.-K."/>
            <person name="Ovreas L."/>
            <person name="Rohde M."/>
            <person name="Galperin M.Y."/>
            <person name="Jogler C."/>
        </authorList>
    </citation>
    <scope>NUCLEOTIDE SEQUENCE [LARGE SCALE GENOMIC DNA]</scope>
    <source>
        <strain evidence="10 11">OJF2</strain>
    </source>
</reference>
<evidence type="ECO:0000256" key="6">
    <source>
        <dbReference type="ARBA" id="ARBA00022884"/>
    </source>
</evidence>
<feature type="region of interest" description="Disordered" evidence="9">
    <location>
        <begin position="136"/>
        <end position="163"/>
    </location>
</feature>